<dbReference type="AlphaFoldDB" id="A0A8J7M7G9"/>
<dbReference type="SUPFAM" id="SSF55031">
    <property type="entry name" value="Bacterial exopeptidase dimerisation domain"/>
    <property type="match status" value="1"/>
</dbReference>
<feature type="binding site" evidence="2">
    <location>
        <position position="101"/>
    </location>
    <ligand>
        <name>Mn(2+)</name>
        <dbReference type="ChEBI" id="CHEBI:29035"/>
        <label>2</label>
    </ligand>
</feature>
<dbReference type="EMBL" id="JAEHHL010000004">
    <property type="protein sequence ID" value="MBK0399292.1"/>
    <property type="molecule type" value="Genomic_DNA"/>
</dbReference>
<dbReference type="InterPro" id="IPR002933">
    <property type="entry name" value="Peptidase_M20"/>
</dbReference>
<evidence type="ECO:0000259" key="3">
    <source>
        <dbReference type="Pfam" id="PF07687"/>
    </source>
</evidence>
<feature type="binding site" evidence="2">
    <location>
        <position position="160"/>
    </location>
    <ligand>
        <name>Mn(2+)</name>
        <dbReference type="ChEBI" id="CHEBI:29035"/>
        <label>2</label>
    </ligand>
</feature>
<keyword evidence="5" id="KW-1185">Reference proteome</keyword>
<dbReference type="Pfam" id="PF07687">
    <property type="entry name" value="M20_dimer"/>
    <property type="match status" value="1"/>
</dbReference>
<dbReference type="PANTHER" id="PTHR11014:SF169">
    <property type="entry name" value="CLAN MH, FAMILY M20, PEPTIDASE T-LIKE METALLOPEPTIDASE"/>
    <property type="match status" value="1"/>
</dbReference>
<dbReference type="SUPFAM" id="SSF53187">
    <property type="entry name" value="Zn-dependent exopeptidases"/>
    <property type="match status" value="1"/>
</dbReference>
<keyword evidence="2" id="KW-0464">Manganese</keyword>
<evidence type="ECO:0000256" key="1">
    <source>
        <dbReference type="ARBA" id="ARBA00022801"/>
    </source>
</evidence>
<dbReference type="RefSeq" id="WP_200609388.1">
    <property type="nucleotide sequence ID" value="NZ_JAEHHL010000004.1"/>
</dbReference>
<feature type="domain" description="Peptidase M20 dimerisation" evidence="3">
    <location>
        <begin position="181"/>
        <end position="280"/>
    </location>
</feature>
<organism evidence="4 5">
    <name type="scientific">Thermohalobaculum xanthum</name>
    <dbReference type="NCBI Taxonomy" id="2753746"/>
    <lineage>
        <taxon>Bacteria</taxon>
        <taxon>Pseudomonadati</taxon>
        <taxon>Pseudomonadota</taxon>
        <taxon>Alphaproteobacteria</taxon>
        <taxon>Rhodobacterales</taxon>
        <taxon>Paracoccaceae</taxon>
        <taxon>Thermohalobaculum</taxon>
    </lineage>
</organism>
<comment type="cofactor">
    <cofactor evidence="2">
        <name>Mn(2+)</name>
        <dbReference type="ChEBI" id="CHEBI:29035"/>
    </cofactor>
    <text evidence="2">The Mn(2+) ion enhances activity.</text>
</comment>
<reference evidence="4" key="1">
    <citation type="submission" date="2020-12" db="EMBL/GenBank/DDBJ databases">
        <title>Bacterial taxonomy.</title>
        <authorList>
            <person name="Pan X."/>
        </authorList>
    </citation>
    <scope>NUCLEOTIDE SEQUENCE</scope>
    <source>
        <strain evidence="4">M0105</strain>
    </source>
</reference>
<accession>A0A8J7M7G9</accession>
<gene>
    <name evidence="4" type="ORF">H0I76_08825</name>
</gene>
<dbReference type="GO" id="GO:0016787">
    <property type="term" value="F:hydrolase activity"/>
    <property type="evidence" value="ECO:0007669"/>
    <property type="project" value="UniProtKB-KW"/>
</dbReference>
<keyword evidence="1" id="KW-0378">Hydrolase</keyword>
<sequence>MALTNSDIVELTAWRRHLHARPEVSGEEKQTAQDVVRMLRSCAPDSVLTAMGGHGVAAVWESAAPGPTVMFRAELDALPIAELSDLPYRSTRPGKGHLCGHDGHMTILAGLARMIARSRPERGRVVVMFQPAEEDGSGAAAVIADPRFSQIAPDYAFALHNLPGVPLGKAALQPGPANCASVGLRIFLTGKTSHASVPEAGVSPSMALARLMPALTALGPGGDLVPGFRLATVTHARLGERAFGIAPGEAELLVTLRALTDADMADLEAQATQLARQEAEAAGLGLAISRHDAFDACENDPEATTHLARAIEAVGIPRAEFDLPMRASEDFGRFGQHARAAMVFLGAGERHPMLHNPDYDFPDALIAPAVAMFDRVRRDLTG</sequence>
<comment type="caution">
    <text evidence="4">The sequence shown here is derived from an EMBL/GenBank/DDBJ whole genome shotgun (WGS) entry which is preliminary data.</text>
</comment>
<dbReference type="InterPro" id="IPR036264">
    <property type="entry name" value="Bact_exopeptidase_dim_dom"/>
</dbReference>
<dbReference type="PIRSF" id="PIRSF005962">
    <property type="entry name" value="Pept_M20D_amidohydro"/>
    <property type="match status" value="1"/>
</dbReference>
<protein>
    <submittedName>
        <fullName evidence="4">Amidohydrolase</fullName>
    </submittedName>
</protein>
<dbReference type="InterPro" id="IPR017439">
    <property type="entry name" value="Amidohydrolase"/>
</dbReference>
<dbReference type="PANTHER" id="PTHR11014">
    <property type="entry name" value="PEPTIDASE M20 FAMILY MEMBER"/>
    <property type="match status" value="1"/>
</dbReference>
<dbReference type="Gene3D" id="3.40.630.10">
    <property type="entry name" value="Zn peptidases"/>
    <property type="match status" value="1"/>
</dbReference>
<feature type="binding site" evidence="2">
    <location>
        <position position="355"/>
    </location>
    <ligand>
        <name>Mn(2+)</name>
        <dbReference type="ChEBI" id="CHEBI:29035"/>
        <label>2</label>
    </ligand>
</feature>
<dbReference type="NCBIfam" id="TIGR01891">
    <property type="entry name" value="amidohydrolases"/>
    <property type="match status" value="1"/>
</dbReference>
<evidence type="ECO:0000313" key="4">
    <source>
        <dbReference type="EMBL" id="MBK0399292.1"/>
    </source>
</evidence>
<dbReference type="InterPro" id="IPR011650">
    <property type="entry name" value="Peptidase_M20_dimer"/>
</dbReference>
<keyword evidence="2" id="KW-0479">Metal-binding</keyword>
<evidence type="ECO:0000256" key="2">
    <source>
        <dbReference type="PIRSR" id="PIRSR005962-1"/>
    </source>
</evidence>
<dbReference type="Pfam" id="PF01546">
    <property type="entry name" value="Peptidase_M20"/>
    <property type="match status" value="1"/>
</dbReference>
<evidence type="ECO:0000313" key="5">
    <source>
        <dbReference type="Proteomes" id="UP000655420"/>
    </source>
</evidence>
<feature type="binding site" evidence="2">
    <location>
        <position position="99"/>
    </location>
    <ligand>
        <name>Mn(2+)</name>
        <dbReference type="ChEBI" id="CHEBI:29035"/>
        <label>2</label>
    </ligand>
</feature>
<dbReference type="GO" id="GO:0046872">
    <property type="term" value="F:metal ion binding"/>
    <property type="evidence" value="ECO:0007669"/>
    <property type="project" value="UniProtKB-KW"/>
</dbReference>
<proteinExistence type="predicted"/>
<dbReference type="Proteomes" id="UP000655420">
    <property type="component" value="Unassembled WGS sequence"/>
</dbReference>
<feature type="binding site" evidence="2">
    <location>
        <position position="134"/>
    </location>
    <ligand>
        <name>Mn(2+)</name>
        <dbReference type="ChEBI" id="CHEBI:29035"/>
        <label>2</label>
    </ligand>
</feature>
<name>A0A8J7M7G9_9RHOB</name>
<dbReference type="Gene3D" id="3.30.70.360">
    <property type="match status" value="1"/>
</dbReference>